<evidence type="ECO:0000259" key="5">
    <source>
        <dbReference type="Pfam" id="PF04542"/>
    </source>
</evidence>
<feature type="domain" description="RNA polymerase sigma-70 region 2" evidence="5">
    <location>
        <begin position="12"/>
        <end position="77"/>
    </location>
</feature>
<dbReference type="InterPro" id="IPR013324">
    <property type="entry name" value="RNA_pol_sigma_r3/r4-like"/>
</dbReference>
<dbReference type="NCBIfam" id="TIGR02937">
    <property type="entry name" value="sigma70-ECF"/>
    <property type="match status" value="1"/>
</dbReference>
<comment type="caution">
    <text evidence="7">The sequence shown here is derived from an EMBL/GenBank/DDBJ whole genome shotgun (WGS) entry which is preliminary data.</text>
</comment>
<dbReference type="SUPFAM" id="SSF88946">
    <property type="entry name" value="Sigma2 domain of RNA polymerase sigma factors"/>
    <property type="match status" value="1"/>
</dbReference>
<keyword evidence="3" id="KW-0731">Sigma factor</keyword>
<dbReference type="PANTHER" id="PTHR43133">
    <property type="entry name" value="RNA POLYMERASE ECF-TYPE SIGMA FACTO"/>
    <property type="match status" value="1"/>
</dbReference>
<dbReference type="RefSeq" id="WP_186978285.1">
    <property type="nucleotide sequence ID" value="NZ_JACOOH010000009.1"/>
</dbReference>
<dbReference type="CDD" id="cd06171">
    <property type="entry name" value="Sigma70_r4"/>
    <property type="match status" value="1"/>
</dbReference>
<dbReference type="Gene3D" id="1.10.10.10">
    <property type="entry name" value="Winged helix-like DNA-binding domain superfamily/Winged helix DNA-binding domain"/>
    <property type="match status" value="1"/>
</dbReference>
<name>A0ABR7D5J1_9BACT</name>
<organism evidence="7 8">
    <name type="scientific">Butyricimonas hominis</name>
    <dbReference type="NCBI Taxonomy" id="2763032"/>
    <lineage>
        <taxon>Bacteria</taxon>
        <taxon>Pseudomonadati</taxon>
        <taxon>Bacteroidota</taxon>
        <taxon>Bacteroidia</taxon>
        <taxon>Bacteroidales</taxon>
        <taxon>Odoribacteraceae</taxon>
        <taxon>Butyricimonas</taxon>
    </lineage>
</organism>
<keyword evidence="4" id="KW-0804">Transcription</keyword>
<accession>A0ABR7D5J1</accession>
<dbReference type="Gene3D" id="1.10.1740.10">
    <property type="match status" value="1"/>
</dbReference>
<gene>
    <name evidence="7" type="ORF">H8S64_19080</name>
</gene>
<dbReference type="NCBIfam" id="TIGR02985">
    <property type="entry name" value="Sig70_bacteroi1"/>
    <property type="match status" value="1"/>
</dbReference>
<evidence type="ECO:0000256" key="1">
    <source>
        <dbReference type="ARBA" id="ARBA00010641"/>
    </source>
</evidence>
<evidence type="ECO:0000256" key="4">
    <source>
        <dbReference type="ARBA" id="ARBA00023163"/>
    </source>
</evidence>
<dbReference type="EMBL" id="JACOOH010000009">
    <property type="protein sequence ID" value="MBC5623203.1"/>
    <property type="molecule type" value="Genomic_DNA"/>
</dbReference>
<dbReference type="SUPFAM" id="SSF88659">
    <property type="entry name" value="Sigma3 and sigma4 domains of RNA polymerase sigma factors"/>
    <property type="match status" value="1"/>
</dbReference>
<evidence type="ECO:0000259" key="6">
    <source>
        <dbReference type="Pfam" id="PF08281"/>
    </source>
</evidence>
<evidence type="ECO:0000313" key="7">
    <source>
        <dbReference type="EMBL" id="MBC5623203.1"/>
    </source>
</evidence>
<dbReference type="InterPro" id="IPR014284">
    <property type="entry name" value="RNA_pol_sigma-70_dom"/>
</dbReference>
<dbReference type="InterPro" id="IPR013325">
    <property type="entry name" value="RNA_pol_sigma_r2"/>
</dbReference>
<evidence type="ECO:0000256" key="3">
    <source>
        <dbReference type="ARBA" id="ARBA00023082"/>
    </source>
</evidence>
<proteinExistence type="inferred from homology"/>
<dbReference type="InterPro" id="IPR039425">
    <property type="entry name" value="RNA_pol_sigma-70-like"/>
</dbReference>
<keyword evidence="2" id="KW-0805">Transcription regulation</keyword>
<dbReference type="Proteomes" id="UP000646484">
    <property type="component" value="Unassembled WGS sequence"/>
</dbReference>
<dbReference type="InterPro" id="IPR013249">
    <property type="entry name" value="RNA_pol_sigma70_r4_t2"/>
</dbReference>
<dbReference type="InterPro" id="IPR007627">
    <property type="entry name" value="RNA_pol_sigma70_r2"/>
</dbReference>
<keyword evidence="8" id="KW-1185">Reference proteome</keyword>
<dbReference type="InterPro" id="IPR014327">
    <property type="entry name" value="RNA_pol_sigma70_bacteroid"/>
</dbReference>
<dbReference type="Pfam" id="PF08281">
    <property type="entry name" value="Sigma70_r4_2"/>
    <property type="match status" value="1"/>
</dbReference>
<dbReference type="InterPro" id="IPR036388">
    <property type="entry name" value="WH-like_DNA-bd_sf"/>
</dbReference>
<comment type="similarity">
    <text evidence="1">Belongs to the sigma-70 factor family. ECF subfamily.</text>
</comment>
<sequence length="179" mass="21230">MKQGRQEAFHALFMAFHKPLCFFAARVVRDGEEAEDIVQEVFLSFWKMERESFPNLKTIKTFLYNSVQNRCLNYLRDLEIRDRNYRNLNREELDEDYFLCQQIRAEVVAELFGAIDELPEKSKEIFKKSYIDGLEDKKIAEELGISLNTIKTQKQRAKSFLRVRLGDLFVYVGMFFPGF</sequence>
<evidence type="ECO:0000256" key="2">
    <source>
        <dbReference type="ARBA" id="ARBA00023015"/>
    </source>
</evidence>
<evidence type="ECO:0000313" key="8">
    <source>
        <dbReference type="Proteomes" id="UP000646484"/>
    </source>
</evidence>
<protein>
    <submittedName>
        <fullName evidence="7">RNA polymerase sigma-70 factor</fullName>
    </submittedName>
</protein>
<dbReference type="PANTHER" id="PTHR43133:SF46">
    <property type="entry name" value="RNA POLYMERASE SIGMA-70 FACTOR ECF SUBFAMILY"/>
    <property type="match status" value="1"/>
</dbReference>
<reference evidence="7 8" key="1">
    <citation type="submission" date="2020-08" db="EMBL/GenBank/DDBJ databases">
        <title>Genome public.</title>
        <authorList>
            <person name="Liu C."/>
            <person name="Sun Q."/>
        </authorList>
    </citation>
    <scope>NUCLEOTIDE SEQUENCE [LARGE SCALE GENOMIC DNA]</scope>
    <source>
        <strain evidence="7 8">NSJ-56</strain>
    </source>
</reference>
<feature type="domain" description="RNA polymerase sigma factor 70 region 4 type 2" evidence="6">
    <location>
        <begin position="114"/>
        <end position="161"/>
    </location>
</feature>
<dbReference type="Pfam" id="PF04542">
    <property type="entry name" value="Sigma70_r2"/>
    <property type="match status" value="1"/>
</dbReference>